<protein>
    <submittedName>
        <fullName evidence="2">Uncharacterized protein</fullName>
    </submittedName>
</protein>
<evidence type="ECO:0000313" key="3">
    <source>
        <dbReference type="Proteomes" id="UP000750334"/>
    </source>
</evidence>
<feature type="chain" id="PRO_5040180348" evidence="1">
    <location>
        <begin position="26"/>
        <end position="302"/>
    </location>
</feature>
<dbReference type="Proteomes" id="UP000750334">
    <property type="component" value="Unassembled WGS sequence"/>
</dbReference>
<name>A0A9P6W3W1_MAUEX</name>
<accession>A0A9P6W3W1</accession>
<reference evidence="2 3" key="1">
    <citation type="submission" date="2020-11" db="EMBL/GenBank/DDBJ databases">
        <title>Kefir isolates.</title>
        <authorList>
            <person name="Marcisauskas S."/>
            <person name="Kim Y."/>
            <person name="Blasche S."/>
        </authorList>
    </citation>
    <scope>NUCLEOTIDE SEQUENCE [LARGE SCALE GENOMIC DNA]</scope>
    <source>
        <strain evidence="2 3">OG2</strain>
    </source>
</reference>
<keyword evidence="1" id="KW-0732">Signal</keyword>
<comment type="caution">
    <text evidence="2">The sequence shown here is derived from an EMBL/GenBank/DDBJ whole genome shotgun (WGS) entry which is preliminary data.</text>
</comment>
<dbReference type="AlphaFoldDB" id="A0A9P6W3W1"/>
<evidence type="ECO:0000313" key="2">
    <source>
        <dbReference type="EMBL" id="KAG0661746.1"/>
    </source>
</evidence>
<keyword evidence="3" id="KW-1185">Reference proteome</keyword>
<proteinExistence type="predicted"/>
<organism evidence="2 3">
    <name type="scientific">Maudiozyma exigua</name>
    <name type="common">Yeast</name>
    <name type="synonym">Kazachstania exigua</name>
    <dbReference type="NCBI Taxonomy" id="34358"/>
    <lineage>
        <taxon>Eukaryota</taxon>
        <taxon>Fungi</taxon>
        <taxon>Dikarya</taxon>
        <taxon>Ascomycota</taxon>
        <taxon>Saccharomycotina</taxon>
        <taxon>Saccharomycetes</taxon>
        <taxon>Saccharomycetales</taxon>
        <taxon>Saccharomycetaceae</taxon>
        <taxon>Maudiozyma</taxon>
    </lineage>
</organism>
<gene>
    <name evidence="2" type="ORF">C6P45_001271</name>
</gene>
<sequence>MKVAANIYFVPLFIFIVVFINQVAAVAEITSEITHNDIKSMSNSIEGGSFAVWDQSSKKCINQKHLSSKSYITSRDPLVPLSSKMRVLDIPSVPEIMHDQHKEDHFFTLLINQSSNSIEEKKTPQKKNTVQWRELSDKEVIYHNIKYAVHCLKTLLFRLFIKIVQSIVPNFVLKRLISHRMWIYQALHLKRPMYPYFCSSMSDWYNVTRADGSKNSWFIEMRAYVTNQTECTTTLAKEKFDIEFSKVPSRSNIPYADSFCFHVTKYKNWYLNVLMVRSEMLQDSASGGVQKVSCPNMQYWEA</sequence>
<dbReference type="EMBL" id="PUHR01000156">
    <property type="protein sequence ID" value="KAG0661746.1"/>
    <property type="molecule type" value="Genomic_DNA"/>
</dbReference>
<evidence type="ECO:0000256" key="1">
    <source>
        <dbReference type="SAM" id="SignalP"/>
    </source>
</evidence>
<feature type="signal peptide" evidence="1">
    <location>
        <begin position="1"/>
        <end position="25"/>
    </location>
</feature>